<dbReference type="PANTHER" id="PTHR34197">
    <property type="entry name" value="OS04G0591300 PROTEIN"/>
    <property type="match status" value="1"/>
</dbReference>
<protein>
    <submittedName>
        <fullName evidence="1">Uncharacterized protein</fullName>
    </submittedName>
</protein>
<evidence type="ECO:0000313" key="2">
    <source>
        <dbReference type="Proteomes" id="UP001293593"/>
    </source>
</evidence>
<proteinExistence type="predicted"/>
<dbReference type="AlphaFoldDB" id="A0AAE1MGQ9"/>
<organism evidence="1 2">
    <name type="scientific">Acacia crassicarpa</name>
    <name type="common">northern wattle</name>
    <dbReference type="NCBI Taxonomy" id="499986"/>
    <lineage>
        <taxon>Eukaryota</taxon>
        <taxon>Viridiplantae</taxon>
        <taxon>Streptophyta</taxon>
        <taxon>Embryophyta</taxon>
        <taxon>Tracheophyta</taxon>
        <taxon>Spermatophyta</taxon>
        <taxon>Magnoliopsida</taxon>
        <taxon>eudicotyledons</taxon>
        <taxon>Gunneridae</taxon>
        <taxon>Pentapetalae</taxon>
        <taxon>rosids</taxon>
        <taxon>fabids</taxon>
        <taxon>Fabales</taxon>
        <taxon>Fabaceae</taxon>
        <taxon>Caesalpinioideae</taxon>
        <taxon>mimosoid clade</taxon>
        <taxon>Acacieae</taxon>
        <taxon>Acacia</taxon>
    </lineage>
</organism>
<sequence length="215" mass="23414">MGIYLGEEELWKCPKHPSKRRRTGICPTCLRDRLATLCPHCANVRPCSCSAVTTSSSPSSSSNSSSVSRISLPGDVVGRLKRSRSVAIPFLRSRSRFNAGDGELDRDGAAAKDFPGLTRSRSTLWFWSMFKPSKSNRSGVEEQNCQSDLVEDDGRIVEGKAATLMKSRSVVVTGGGGGEIRGAKKRRGWNFPSPMKAFRQSNRTSKILQEGVACA</sequence>
<reference evidence="1" key="1">
    <citation type="submission" date="2023-10" db="EMBL/GenBank/DDBJ databases">
        <title>Chromosome-level genome of the transformable northern wattle, Acacia crassicarpa.</title>
        <authorList>
            <person name="Massaro I."/>
            <person name="Sinha N.R."/>
            <person name="Poethig S."/>
            <person name="Leichty A.R."/>
        </authorList>
    </citation>
    <scope>NUCLEOTIDE SEQUENCE</scope>
    <source>
        <strain evidence="1">Acra3RX</strain>
        <tissue evidence="1">Leaf</tissue>
    </source>
</reference>
<dbReference type="EMBL" id="JAWXYG010000010">
    <property type="protein sequence ID" value="KAK4261458.1"/>
    <property type="molecule type" value="Genomic_DNA"/>
</dbReference>
<dbReference type="Proteomes" id="UP001293593">
    <property type="component" value="Unassembled WGS sequence"/>
</dbReference>
<gene>
    <name evidence="1" type="ORF">QN277_004451</name>
</gene>
<name>A0AAE1MGQ9_9FABA</name>
<keyword evidence="2" id="KW-1185">Reference proteome</keyword>
<comment type="caution">
    <text evidence="1">The sequence shown here is derived from an EMBL/GenBank/DDBJ whole genome shotgun (WGS) entry which is preliminary data.</text>
</comment>
<dbReference type="PANTHER" id="PTHR34197:SF2">
    <property type="entry name" value="OS04G0591300 PROTEIN"/>
    <property type="match status" value="1"/>
</dbReference>
<evidence type="ECO:0000313" key="1">
    <source>
        <dbReference type="EMBL" id="KAK4261458.1"/>
    </source>
</evidence>
<dbReference type="Pfam" id="PF05340">
    <property type="entry name" value="DUF740"/>
    <property type="match status" value="1"/>
</dbReference>
<accession>A0AAE1MGQ9</accession>
<dbReference type="InterPro" id="IPR008004">
    <property type="entry name" value="OCTOPUS-like"/>
</dbReference>